<feature type="transmembrane region" description="Helical" evidence="1">
    <location>
        <begin position="108"/>
        <end position="128"/>
    </location>
</feature>
<feature type="transmembrane region" description="Helical" evidence="1">
    <location>
        <begin position="354"/>
        <end position="380"/>
    </location>
</feature>
<evidence type="ECO:0000313" key="5">
    <source>
        <dbReference type="Proteomes" id="UP000196293"/>
    </source>
</evidence>
<protein>
    <recommendedName>
        <fullName evidence="6">EpsG family protein</fullName>
    </recommendedName>
</protein>
<evidence type="ECO:0000313" key="2">
    <source>
        <dbReference type="EMBL" id="OUQ55159.1"/>
    </source>
</evidence>
<feature type="transmembrane region" description="Helical" evidence="1">
    <location>
        <begin position="262"/>
        <end position="288"/>
    </location>
</feature>
<keyword evidence="1" id="KW-0812">Transmembrane</keyword>
<gene>
    <name evidence="3" type="ORF">B5E44_09910</name>
    <name evidence="2" type="ORF">B5E59_08515</name>
</gene>
<proteinExistence type="predicted"/>
<dbReference type="Proteomes" id="UP000196293">
    <property type="component" value="Unassembled WGS sequence"/>
</dbReference>
<feature type="transmembrane region" description="Helical" evidence="1">
    <location>
        <begin position="159"/>
        <end position="177"/>
    </location>
</feature>
<dbReference type="RefSeq" id="WP_087176729.1">
    <property type="nucleotide sequence ID" value="NZ_NFLS01000028.1"/>
</dbReference>
<feature type="transmembrane region" description="Helical" evidence="1">
    <location>
        <begin position="221"/>
        <end position="242"/>
    </location>
</feature>
<dbReference type="AlphaFoldDB" id="A0A1Y4UBE2"/>
<keyword evidence="1" id="KW-0472">Membrane</keyword>
<evidence type="ECO:0000256" key="1">
    <source>
        <dbReference type="SAM" id="Phobius"/>
    </source>
</evidence>
<evidence type="ECO:0000313" key="4">
    <source>
        <dbReference type="Proteomes" id="UP000195859"/>
    </source>
</evidence>
<comment type="caution">
    <text evidence="3">The sequence shown here is derived from an EMBL/GenBank/DDBJ whole genome shotgun (WGS) entry which is preliminary data.</text>
</comment>
<keyword evidence="5" id="KW-1185">Reference proteome</keyword>
<reference evidence="3" key="2">
    <citation type="journal article" date="2018" name="BMC Genomics">
        <title>Whole genome sequencing and function prediction of 133 gut anaerobes isolated from chicken caecum in pure cultures.</title>
        <authorList>
            <person name="Medvecky M."/>
            <person name="Cejkova D."/>
            <person name="Polansky O."/>
            <person name="Karasova D."/>
            <person name="Kubasova T."/>
            <person name="Cizek A."/>
            <person name="Rychlik I."/>
        </authorList>
    </citation>
    <scope>NUCLEOTIDE SEQUENCE</scope>
    <source>
        <strain evidence="3">An101</strain>
        <strain evidence="2">An115</strain>
    </source>
</reference>
<accession>A0A1Y4UBE2</accession>
<reference evidence="4 5" key="1">
    <citation type="submission" date="2017-04" db="EMBL/GenBank/DDBJ databases">
        <title>Function of individual gut microbiota members based on whole genome sequencing of pure cultures obtained from chicken caecum.</title>
        <authorList>
            <person name="Medvecky M."/>
            <person name="Cejkova D."/>
            <person name="Polansky O."/>
            <person name="Karasova D."/>
            <person name="Kubasova T."/>
            <person name="Cizek A."/>
            <person name="Rychlik I."/>
        </authorList>
    </citation>
    <scope>NUCLEOTIDE SEQUENCE [LARGE SCALE GENOMIC DNA]</scope>
    <source>
        <strain evidence="4">An101</strain>
        <strain evidence="5">An115</strain>
    </source>
</reference>
<organism evidence="3 4">
    <name type="scientific">Lactobacillus gallinarum</name>
    <dbReference type="NCBI Taxonomy" id="52242"/>
    <lineage>
        <taxon>Bacteria</taxon>
        <taxon>Bacillati</taxon>
        <taxon>Bacillota</taxon>
        <taxon>Bacilli</taxon>
        <taxon>Lactobacillales</taxon>
        <taxon>Lactobacillaceae</taxon>
        <taxon>Lactobacillus</taxon>
    </lineage>
</organism>
<feature type="transmembrane region" description="Helical" evidence="1">
    <location>
        <begin position="324"/>
        <end position="342"/>
    </location>
</feature>
<feature type="transmembrane region" description="Helical" evidence="1">
    <location>
        <begin position="28"/>
        <end position="47"/>
    </location>
</feature>
<evidence type="ECO:0000313" key="3">
    <source>
        <dbReference type="EMBL" id="OUQ74364.1"/>
    </source>
</evidence>
<feature type="transmembrane region" description="Helical" evidence="1">
    <location>
        <begin position="183"/>
        <end position="209"/>
    </location>
</feature>
<dbReference type="Pfam" id="PF14897">
    <property type="entry name" value="EpsG"/>
    <property type="match status" value="1"/>
</dbReference>
<dbReference type="EMBL" id="NFLZ01000045">
    <property type="protein sequence ID" value="OUQ74364.1"/>
    <property type="molecule type" value="Genomic_DNA"/>
</dbReference>
<dbReference type="EMBL" id="NFLS01000028">
    <property type="protein sequence ID" value="OUQ55159.1"/>
    <property type="molecule type" value="Genomic_DNA"/>
</dbReference>
<evidence type="ECO:0008006" key="6">
    <source>
        <dbReference type="Google" id="ProtNLM"/>
    </source>
</evidence>
<name>A0A1Y4UBE2_9LACO</name>
<dbReference type="InterPro" id="IPR049458">
    <property type="entry name" value="EpsG-like"/>
</dbReference>
<dbReference type="Proteomes" id="UP000195859">
    <property type="component" value="Unassembled WGS sequence"/>
</dbReference>
<keyword evidence="1" id="KW-1133">Transmembrane helix</keyword>
<sequence>MVPYIICFILTAIFALINEYTLKKNKKLLLVITAILVVLLPAFLAGVRSYAVGTDVNIYIKPSFDLATNFNSLKSWVETFGNTAYITGNFGKGFLFLLYFSSRISNNAHVFLFLIAFIIGLFVYLSLYKLRNYCSIFMGELVYLLTDYNASYNMARQSIAMAICLFAFSILISSTKLKYLKFFIWVIIAIQFHSTAVIAFVFLCLYFIFKNDNKSFSIKQMILLILVIGISIFFVPIMQYLSNIGLLDSHYLMYVDGIGNETISTAYATFTFFVICIFIYSISYIVLIIRKNSLGSQKRLFLLIAVMDITFMILSNTSFYLYRIAAYFLFIRIISLSYKSLYKNEYTYTKNSLANSYFLCFSTIFLLVLYFTFFILILNWHHTVPYIFMNN</sequence>
<feature type="transmembrane region" description="Helical" evidence="1">
    <location>
        <begin position="300"/>
        <end position="318"/>
    </location>
</feature>